<protein>
    <submittedName>
        <fullName evidence="2">ASCH domain-containing protein</fullName>
    </submittedName>
</protein>
<dbReference type="InterPro" id="IPR015947">
    <property type="entry name" value="PUA-like_sf"/>
</dbReference>
<dbReference type="EMBL" id="CAXAMM010008313">
    <property type="protein sequence ID" value="CAK9016994.1"/>
    <property type="molecule type" value="Genomic_DNA"/>
</dbReference>
<accession>A0ABP0JRB4</accession>
<reference evidence="2 3" key="1">
    <citation type="submission" date="2024-02" db="EMBL/GenBank/DDBJ databases">
        <authorList>
            <person name="Chen Y."/>
            <person name="Shah S."/>
            <person name="Dougan E. K."/>
            <person name="Thang M."/>
            <person name="Chan C."/>
        </authorList>
    </citation>
    <scope>NUCLEOTIDE SEQUENCE [LARGE SCALE GENOMIC DNA]</scope>
</reference>
<dbReference type="Gene3D" id="2.30.130.30">
    <property type="entry name" value="Hypothetical protein"/>
    <property type="match status" value="1"/>
</dbReference>
<sequence length="875" mass="98600">MFSGEIKEIEEKLRACFRKQIGADTEQANKSKGVNIQYNEHKGVFQASVQVGDQMIVKEFKLKADAEHWADLVHSLETAGKLKGHISIIQKAAAHRKATQEAYDQILAGKGVFTPEEDPHYQYQSKDGQDVWASMFSRYQEPKKTKPEAGIRVHKGSLEELLVLGSKKHILGELLGWCHKLLGWRVTLILTHAGEDGALEAVQQKASDLDLQHIGFIRCTADAATPELSDADKSKLQKLREEVPKSVAAVVGYSTVTGELRAWTGKSSSSSSSSSIFEEVELGTIVRRVDGETFHVESAISKPSLMETMQSKVQEHFHKNVRERTATAQPDPECEAMGMFKKVSILGDGRCFWHCFLFYSLHADYINVPRNPGGGPKDPQRLLEEVRRAKRLWEEVEKEVKNAGMPVDLTKSMVDVKDVELVATAMKAHFRITVDPKVLEHTTSFKPGALYGNTADPFGGHLWFTFLLDGSGKPTSGHYDLLVPSATGTIRLRRTLSKEQHENKQAKPDHEPLHDDQQGKHESKPEDQQEQQHQEPGHEVMQDKQPQQEQREQEQGKPDHAQSTASFEPTLEDLKGVSKIIAINSHWHDLILNGSKTWELRNSPWRFRGEVGIWSNSKVHGLVSVVGCFLVALKGDDGRWEPFDDSQAAADVFVMADKSIEKHQVPMENLLLLARKWERIYAYVLENPRSFTRPLPIKIKQGAQFVQNMDAEQWSAALETKGTENPAETEEQQPDLRVLGVCRREAFRILDDDVGLLVKTYKIQTGSLHVAIFEHGAAIIVGQLQICEVQELKTLKALRKLEADGYKHLLDENSRTFQPLRNKEKALYGWMIQSKEAVNPPLVWKADLCQHPVGCQKPKIECKSWGTSKIQRRQN</sequence>
<comment type="caution">
    <text evidence="2">The sequence shown here is derived from an EMBL/GenBank/DDBJ whole genome shotgun (WGS) entry which is preliminary data.</text>
</comment>
<feature type="compositionally biased region" description="Basic and acidic residues" evidence="1">
    <location>
        <begin position="549"/>
        <end position="560"/>
    </location>
</feature>
<organism evidence="2 3">
    <name type="scientific">Durusdinium trenchii</name>
    <dbReference type="NCBI Taxonomy" id="1381693"/>
    <lineage>
        <taxon>Eukaryota</taxon>
        <taxon>Sar</taxon>
        <taxon>Alveolata</taxon>
        <taxon>Dinophyceae</taxon>
        <taxon>Suessiales</taxon>
        <taxon>Symbiodiniaceae</taxon>
        <taxon>Durusdinium</taxon>
    </lineage>
</organism>
<gene>
    <name evidence="2" type="ORF">SCF082_LOCUS13428</name>
</gene>
<evidence type="ECO:0000256" key="1">
    <source>
        <dbReference type="SAM" id="MobiDB-lite"/>
    </source>
</evidence>
<proteinExistence type="predicted"/>
<name>A0ABP0JRB4_9DINO</name>
<dbReference type="Proteomes" id="UP001642464">
    <property type="component" value="Unassembled WGS sequence"/>
</dbReference>
<evidence type="ECO:0000313" key="3">
    <source>
        <dbReference type="Proteomes" id="UP001642464"/>
    </source>
</evidence>
<evidence type="ECO:0000313" key="2">
    <source>
        <dbReference type="EMBL" id="CAK9016994.1"/>
    </source>
</evidence>
<dbReference type="SUPFAM" id="SSF88697">
    <property type="entry name" value="PUA domain-like"/>
    <property type="match status" value="1"/>
</dbReference>
<feature type="region of interest" description="Disordered" evidence="1">
    <location>
        <begin position="498"/>
        <end position="569"/>
    </location>
</feature>
<feature type="compositionally biased region" description="Basic and acidic residues" evidence="1">
    <location>
        <begin position="498"/>
        <end position="542"/>
    </location>
</feature>
<keyword evidence="3" id="KW-1185">Reference proteome</keyword>